<reference evidence="2" key="1">
    <citation type="journal article" date="2023" name="Commun. Biol.">
        <title>Genome analysis of Parmales, the sister group of diatoms, reveals the evolutionary specialization of diatoms from phago-mixotrophs to photoautotrophs.</title>
        <authorList>
            <person name="Ban H."/>
            <person name="Sato S."/>
            <person name="Yoshikawa S."/>
            <person name="Yamada K."/>
            <person name="Nakamura Y."/>
            <person name="Ichinomiya M."/>
            <person name="Sato N."/>
            <person name="Blanc-Mathieu R."/>
            <person name="Endo H."/>
            <person name="Kuwata A."/>
            <person name="Ogata H."/>
        </authorList>
    </citation>
    <scope>NUCLEOTIDE SEQUENCE [LARGE SCALE GENOMIC DNA]</scope>
    <source>
        <strain evidence="2">NIES 3701</strain>
    </source>
</reference>
<dbReference type="EMBL" id="BRXY01000071">
    <property type="protein sequence ID" value="GMH61397.1"/>
    <property type="molecule type" value="Genomic_DNA"/>
</dbReference>
<organism evidence="1 2">
    <name type="scientific">Triparma strigata</name>
    <dbReference type="NCBI Taxonomy" id="1606541"/>
    <lineage>
        <taxon>Eukaryota</taxon>
        <taxon>Sar</taxon>
        <taxon>Stramenopiles</taxon>
        <taxon>Ochrophyta</taxon>
        <taxon>Bolidophyceae</taxon>
        <taxon>Parmales</taxon>
        <taxon>Triparmaceae</taxon>
        <taxon>Triparma</taxon>
    </lineage>
</organism>
<proteinExistence type="predicted"/>
<comment type="caution">
    <text evidence="1">The sequence shown here is derived from an EMBL/GenBank/DDBJ whole genome shotgun (WGS) entry which is preliminary data.</text>
</comment>
<sequence length="168" mass="18985">MEKFGLDSLRRRGSIVLNQDTLAKTQTVDHFDPGISVINLPIRAIKNIELTKSTAREIGKRYLRTRPEHASLQELGLQYLIDNPDENMTYYEQKRYISPVLRIILNFHGHCYSSAMIHLISNLSDIIYCAICFFSTGGQDIYAGLNTFCGLVNTVLYAALDFGESSES</sequence>
<dbReference type="Proteomes" id="UP001165085">
    <property type="component" value="Unassembled WGS sequence"/>
</dbReference>
<keyword evidence="2" id="KW-1185">Reference proteome</keyword>
<protein>
    <submittedName>
        <fullName evidence="1">Uncharacterized protein</fullName>
    </submittedName>
</protein>
<evidence type="ECO:0000313" key="1">
    <source>
        <dbReference type="EMBL" id="GMH61397.1"/>
    </source>
</evidence>
<name>A0A9W7E031_9STRA</name>
<dbReference type="AlphaFoldDB" id="A0A9W7E031"/>
<gene>
    <name evidence="1" type="ORF">TrST_g6704</name>
</gene>
<accession>A0A9W7E031</accession>
<evidence type="ECO:0000313" key="2">
    <source>
        <dbReference type="Proteomes" id="UP001165085"/>
    </source>
</evidence>